<dbReference type="EMBL" id="QYBA01000179">
    <property type="protein sequence ID" value="TKY91522.1"/>
    <property type="molecule type" value="Genomic_DNA"/>
</dbReference>
<organism evidence="1 2">
    <name type="scientific">Candidatus Methanomarinus sp</name>
    <dbReference type="NCBI Taxonomy" id="3386244"/>
    <lineage>
        <taxon>Archaea</taxon>
        <taxon>Methanobacteriati</taxon>
        <taxon>Methanobacteriota</taxon>
        <taxon>Stenosarchaea group</taxon>
        <taxon>Methanomicrobia</taxon>
        <taxon>Methanosarcinales</taxon>
        <taxon>ANME-2 cluster</taxon>
        <taxon>Candidatus Methanocomedenaceae</taxon>
        <taxon>Candidatus Methanomarinus</taxon>
    </lineage>
</organism>
<gene>
    <name evidence="1" type="ORF">C5S46_05360</name>
</gene>
<name>A0AC61SAH3_9EURY</name>
<feature type="non-terminal residue" evidence="1">
    <location>
        <position position="104"/>
    </location>
</feature>
<evidence type="ECO:0000313" key="2">
    <source>
        <dbReference type="Proteomes" id="UP000315423"/>
    </source>
</evidence>
<proteinExistence type="predicted"/>
<sequence>MNSPSLYCSFYLDLDDIANKIKHSGARTVGLQFPEGLKRSAFFIAGELEKRTSVNIIISGNPCYGACDVDMELMRSVDVLFHFGHSELVKGLDNVIYIETPART</sequence>
<accession>A0AC61SAH3</accession>
<comment type="caution">
    <text evidence="1">The sequence shown here is derived from an EMBL/GenBank/DDBJ whole genome shotgun (WGS) entry which is preliminary data.</text>
</comment>
<dbReference type="Proteomes" id="UP000315423">
    <property type="component" value="Unassembled WGS sequence"/>
</dbReference>
<evidence type="ECO:0000313" key="1">
    <source>
        <dbReference type="EMBL" id="TKY91522.1"/>
    </source>
</evidence>
<protein>
    <submittedName>
        <fullName evidence="1">Diphthamide biosynthesis enzyme Dph2</fullName>
    </submittedName>
</protein>
<reference evidence="1" key="1">
    <citation type="submission" date="2018-09" db="EMBL/GenBank/DDBJ databases">
        <title>A genomic encyclopedia of anaerobic methanotrophic archaea.</title>
        <authorList>
            <person name="Skennerton C.T."/>
            <person name="Chadwick G.L."/>
            <person name="Laso-Perez R."/>
            <person name="Leu A.O."/>
            <person name="Speth D.R."/>
            <person name="Yu H."/>
            <person name="Morgan-Lang C."/>
            <person name="Hatzenpichler R."/>
            <person name="Goudeau D."/>
            <person name="Malmstrom R."/>
            <person name="Woyke T."/>
            <person name="Hallam S."/>
            <person name="Tyson G.W."/>
            <person name="Wegener G."/>
            <person name="Boetius A."/>
            <person name="Orphan V.J."/>
        </authorList>
    </citation>
    <scope>NUCLEOTIDE SEQUENCE</scope>
    <source>
        <strain evidence="1">CONS3730D10UFb2</strain>
    </source>
</reference>